<dbReference type="InterPro" id="IPR058647">
    <property type="entry name" value="BSH_CzcB-like"/>
</dbReference>
<dbReference type="RefSeq" id="WP_039475043.1">
    <property type="nucleotide sequence ID" value="NZ_JSYN01000010.1"/>
</dbReference>
<dbReference type="InterPro" id="IPR058637">
    <property type="entry name" value="YknX-like_C"/>
</dbReference>
<dbReference type="SUPFAM" id="SSF111369">
    <property type="entry name" value="HlyD-like secretion proteins"/>
    <property type="match status" value="1"/>
</dbReference>
<dbReference type="Gene3D" id="2.40.30.170">
    <property type="match status" value="1"/>
</dbReference>
<evidence type="ECO:0000313" key="5">
    <source>
        <dbReference type="EMBL" id="KIA94209.1"/>
    </source>
</evidence>
<dbReference type="Gene3D" id="1.10.287.470">
    <property type="entry name" value="Helix hairpin bin"/>
    <property type="match status" value="1"/>
</dbReference>
<dbReference type="PANTHER" id="PTHR30469">
    <property type="entry name" value="MULTIDRUG RESISTANCE PROTEIN MDTA"/>
    <property type="match status" value="1"/>
</dbReference>
<dbReference type="Proteomes" id="UP000031246">
    <property type="component" value="Unassembled WGS sequence"/>
</dbReference>
<keyword evidence="2" id="KW-0732">Signal</keyword>
<gene>
    <name evidence="5" type="ORF">OC25_09730</name>
</gene>
<evidence type="ECO:0000259" key="3">
    <source>
        <dbReference type="Pfam" id="PF25973"/>
    </source>
</evidence>
<sequence>MKKIFIYSALLAAVFTISACGNHKTDTAGIGNQDTVPVKVMPLQVEDASHAIAASGQFTTNDETFLSFKNGGIINRILVKEGDAVHQGQLLATVNQTEISAQVQQVNLAYQKAERDYSRASKLYKDSVATLEQMQNAKTALQVAKQQLDAVKFNQNYSEIRATSSGYVLKKLANDGQVVGPGTPVLQINGAKQSKWILKVGLSDVQWAALKTGDDAIITTDALPNQTLSAKVSRKAEGIDPQSGTFGVELSLSDAKIQGLAAGLFGKATIIPSKTSNGYTIPYDALLDGGENEGYVFITNDNKTAQKVKVQLGAIQNNKISITGGLENAAGLIVSGSAYLTDGSKIKVVK</sequence>
<keyword evidence="6" id="KW-1185">Reference proteome</keyword>
<feature type="chain" id="PRO_5002132799" evidence="2">
    <location>
        <begin position="20"/>
        <end position="350"/>
    </location>
</feature>
<feature type="domain" description="CzcB-like barrel-sandwich hybrid" evidence="3">
    <location>
        <begin position="71"/>
        <end position="188"/>
    </location>
</feature>
<dbReference type="Gene3D" id="2.40.50.100">
    <property type="match status" value="1"/>
</dbReference>
<evidence type="ECO:0000259" key="4">
    <source>
        <dbReference type="Pfam" id="PF25989"/>
    </source>
</evidence>
<accession>A0A0C1G296</accession>
<evidence type="ECO:0000256" key="2">
    <source>
        <dbReference type="SAM" id="SignalP"/>
    </source>
</evidence>
<dbReference type="GO" id="GO:0015562">
    <property type="term" value="F:efflux transmembrane transporter activity"/>
    <property type="evidence" value="ECO:0007669"/>
    <property type="project" value="TreeGrafter"/>
</dbReference>
<dbReference type="NCBIfam" id="TIGR01730">
    <property type="entry name" value="RND_mfp"/>
    <property type="match status" value="1"/>
</dbReference>
<dbReference type="PANTHER" id="PTHR30469:SF15">
    <property type="entry name" value="HLYD FAMILY OF SECRETION PROTEINS"/>
    <property type="match status" value="1"/>
</dbReference>
<dbReference type="AlphaFoldDB" id="A0A0C1G296"/>
<feature type="domain" description="YknX-like C-terminal permuted SH3-like" evidence="4">
    <location>
        <begin position="279"/>
        <end position="348"/>
    </location>
</feature>
<dbReference type="Pfam" id="PF25973">
    <property type="entry name" value="BSH_CzcB"/>
    <property type="match status" value="1"/>
</dbReference>
<evidence type="ECO:0000256" key="1">
    <source>
        <dbReference type="ARBA" id="ARBA00009477"/>
    </source>
</evidence>
<dbReference type="OrthoDB" id="9798190at2"/>
<dbReference type="PROSITE" id="PS51257">
    <property type="entry name" value="PROKAR_LIPOPROTEIN"/>
    <property type="match status" value="1"/>
</dbReference>
<feature type="signal peptide" evidence="2">
    <location>
        <begin position="1"/>
        <end position="19"/>
    </location>
</feature>
<comment type="similarity">
    <text evidence="1">Belongs to the membrane fusion protein (MFP) (TC 8.A.1) family.</text>
</comment>
<dbReference type="InterPro" id="IPR006143">
    <property type="entry name" value="RND_pump_MFP"/>
</dbReference>
<dbReference type="EMBL" id="JSYN01000010">
    <property type="protein sequence ID" value="KIA94209.1"/>
    <property type="molecule type" value="Genomic_DNA"/>
</dbReference>
<organism evidence="5 6">
    <name type="scientific">Pedobacter kyungheensis</name>
    <dbReference type="NCBI Taxonomy" id="1069985"/>
    <lineage>
        <taxon>Bacteria</taxon>
        <taxon>Pseudomonadati</taxon>
        <taxon>Bacteroidota</taxon>
        <taxon>Sphingobacteriia</taxon>
        <taxon>Sphingobacteriales</taxon>
        <taxon>Sphingobacteriaceae</taxon>
        <taxon>Pedobacter</taxon>
    </lineage>
</organism>
<dbReference type="GO" id="GO:1990281">
    <property type="term" value="C:efflux pump complex"/>
    <property type="evidence" value="ECO:0007669"/>
    <property type="project" value="TreeGrafter"/>
</dbReference>
<dbReference type="Pfam" id="PF25989">
    <property type="entry name" value="YknX_C"/>
    <property type="match status" value="1"/>
</dbReference>
<name>A0A0C1G296_9SPHI</name>
<comment type="caution">
    <text evidence="5">The sequence shown here is derived from an EMBL/GenBank/DDBJ whole genome shotgun (WGS) entry which is preliminary data.</text>
</comment>
<dbReference type="Gene3D" id="2.40.420.20">
    <property type="match status" value="1"/>
</dbReference>
<reference evidence="5 6" key="1">
    <citation type="submission" date="2014-10" db="EMBL/GenBank/DDBJ databases">
        <title>Pedobacter Kyungheensis.</title>
        <authorList>
            <person name="Anderson B.M."/>
            <person name="Newman J.D."/>
        </authorList>
    </citation>
    <scope>NUCLEOTIDE SEQUENCE [LARGE SCALE GENOMIC DNA]</scope>
    <source>
        <strain evidence="5 6">KACC 16221</strain>
    </source>
</reference>
<proteinExistence type="inferred from homology"/>
<evidence type="ECO:0000313" key="6">
    <source>
        <dbReference type="Proteomes" id="UP000031246"/>
    </source>
</evidence>
<protein>
    <submittedName>
        <fullName evidence="5">RND transporter</fullName>
    </submittedName>
</protein>